<dbReference type="GO" id="GO:0006508">
    <property type="term" value="P:proteolysis"/>
    <property type="evidence" value="ECO:0007669"/>
    <property type="project" value="UniProtKB-KW"/>
</dbReference>
<name>A0A915E518_9BILA</name>
<reference evidence="6" key="1">
    <citation type="submission" date="2022-11" db="UniProtKB">
        <authorList>
            <consortium name="WormBaseParasite"/>
        </authorList>
    </citation>
    <scope>IDENTIFICATION</scope>
</reference>
<dbReference type="AlphaFoldDB" id="A0A915E518"/>
<dbReference type="Gene3D" id="3.40.395.10">
    <property type="entry name" value="Adenoviral Proteinase, Chain A"/>
    <property type="match status" value="1"/>
</dbReference>
<evidence type="ECO:0000256" key="3">
    <source>
        <dbReference type="ARBA" id="ARBA00022801"/>
    </source>
</evidence>
<dbReference type="InterPro" id="IPR003653">
    <property type="entry name" value="Peptidase_C48_C"/>
</dbReference>
<dbReference type="InterPro" id="IPR038765">
    <property type="entry name" value="Papain-like_cys_pep_sf"/>
</dbReference>
<keyword evidence="3" id="KW-0378">Hydrolase</keyword>
<feature type="domain" description="Ubiquitin-like protease family profile" evidence="4">
    <location>
        <begin position="1"/>
        <end position="188"/>
    </location>
</feature>
<sequence length="229" mass="26592">MNSNSGNKKYFHDGRLHFKQRLLRGVNDGKVSTECDQKLKGCKVRAWFFEDGRFFKIVTPHGCDPDPSHIAATAIRNEVKQLATSTTMRTGEIVGQVRKQSRTSGIQDNLQRWQRGSVEFKEPAQILMIANLQKVQRMSRQYLQQESMQKRHEEVDPVNWLGFNDKTIPQQSNSYDCGVFVCLFAESVSREVRPEFEQNQLDQIRRRIVKEILDGVMSEQKKIDESNVW</sequence>
<dbReference type="WBParaSite" id="jg25872">
    <property type="protein sequence ID" value="jg25872"/>
    <property type="gene ID" value="jg25872"/>
</dbReference>
<dbReference type="GO" id="GO:0008234">
    <property type="term" value="F:cysteine-type peptidase activity"/>
    <property type="evidence" value="ECO:0007669"/>
    <property type="project" value="InterPro"/>
</dbReference>
<evidence type="ECO:0000313" key="5">
    <source>
        <dbReference type="Proteomes" id="UP000887574"/>
    </source>
</evidence>
<organism evidence="5 6">
    <name type="scientific">Ditylenchus dipsaci</name>
    <dbReference type="NCBI Taxonomy" id="166011"/>
    <lineage>
        <taxon>Eukaryota</taxon>
        <taxon>Metazoa</taxon>
        <taxon>Ecdysozoa</taxon>
        <taxon>Nematoda</taxon>
        <taxon>Chromadorea</taxon>
        <taxon>Rhabditida</taxon>
        <taxon>Tylenchina</taxon>
        <taxon>Tylenchomorpha</taxon>
        <taxon>Sphaerularioidea</taxon>
        <taxon>Anguinidae</taxon>
        <taxon>Anguininae</taxon>
        <taxon>Ditylenchus</taxon>
    </lineage>
</organism>
<comment type="similarity">
    <text evidence="1">Belongs to the peptidase C48 family.</text>
</comment>
<evidence type="ECO:0000256" key="1">
    <source>
        <dbReference type="ARBA" id="ARBA00005234"/>
    </source>
</evidence>
<dbReference type="Proteomes" id="UP000887574">
    <property type="component" value="Unplaced"/>
</dbReference>
<dbReference type="SUPFAM" id="SSF54001">
    <property type="entry name" value="Cysteine proteinases"/>
    <property type="match status" value="1"/>
</dbReference>
<evidence type="ECO:0000256" key="2">
    <source>
        <dbReference type="ARBA" id="ARBA00022670"/>
    </source>
</evidence>
<dbReference type="Pfam" id="PF02902">
    <property type="entry name" value="Peptidase_C48"/>
    <property type="match status" value="1"/>
</dbReference>
<keyword evidence="2" id="KW-0645">Protease</keyword>
<accession>A0A915E518</accession>
<proteinExistence type="inferred from homology"/>
<dbReference type="PROSITE" id="PS50600">
    <property type="entry name" value="ULP_PROTEASE"/>
    <property type="match status" value="1"/>
</dbReference>
<evidence type="ECO:0000259" key="4">
    <source>
        <dbReference type="PROSITE" id="PS50600"/>
    </source>
</evidence>
<protein>
    <submittedName>
        <fullName evidence="6">Ubiquitin-like protease family profile domain-containing protein</fullName>
    </submittedName>
</protein>
<keyword evidence="5" id="KW-1185">Reference proteome</keyword>
<evidence type="ECO:0000313" key="6">
    <source>
        <dbReference type="WBParaSite" id="jg25872"/>
    </source>
</evidence>